<keyword evidence="3" id="KW-1185">Reference proteome</keyword>
<organism evidence="2 3">
    <name type="scientific">Cylindrobasidium torrendii FP15055 ss-10</name>
    <dbReference type="NCBI Taxonomy" id="1314674"/>
    <lineage>
        <taxon>Eukaryota</taxon>
        <taxon>Fungi</taxon>
        <taxon>Dikarya</taxon>
        <taxon>Basidiomycota</taxon>
        <taxon>Agaricomycotina</taxon>
        <taxon>Agaricomycetes</taxon>
        <taxon>Agaricomycetidae</taxon>
        <taxon>Agaricales</taxon>
        <taxon>Marasmiineae</taxon>
        <taxon>Physalacriaceae</taxon>
        <taxon>Cylindrobasidium</taxon>
    </lineage>
</organism>
<reference evidence="2 3" key="1">
    <citation type="journal article" date="2015" name="Fungal Genet. Biol.">
        <title>Evolution of novel wood decay mechanisms in Agaricales revealed by the genome sequences of Fistulina hepatica and Cylindrobasidium torrendii.</title>
        <authorList>
            <person name="Floudas D."/>
            <person name="Held B.W."/>
            <person name="Riley R."/>
            <person name="Nagy L.G."/>
            <person name="Koehler G."/>
            <person name="Ransdell A.S."/>
            <person name="Younus H."/>
            <person name="Chow J."/>
            <person name="Chiniquy J."/>
            <person name="Lipzen A."/>
            <person name="Tritt A."/>
            <person name="Sun H."/>
            <person name="Haridas S."/>
            <person name="LaButti K."/>
            <person name="Ohm R.A."/>
            <person name="Kues U."/>
            <person name="Blanchette R.A."/>
            <person name="Grigoriev I.V."/>
            <person name="Minto R.E."/>
            <person name="Hibbett D.S."/>
        </authorList>
    </citation>
    <scope>NUCLEOTIDE SEQUENCE [LARGE SCALE GENOMIC DNA]</scope>
    <source>
        <strain evidence="2 3">FP15055 ss-10</strain>
    </source>
</reference>
<protein>
    <submittedName>
        <fullName evidence="2">Uncharacterized protein</fullName>
    </submittedName>
</protein>
<gene>
    <name evidence="2" type="ORF">CYLTODRAFT_409398</name>
</gene>
<accession>A0A0D7BGX0</accession>
<evidence type="ECO:0000313" key="2">
    <source>
        <dbReference type="EMBL" id="KIY69823.1"/>
    </source>
</evidence>
<evidence type="ECO:0000256" key="1">
    <source>
        <dbReference type="SAM" id="MobiDB-lite"/>
    </source>
</evidence>
<dbReference type="EMBL" id="KN880478">
    <property type="protein sequence ID" value="KIY69823.1"/>
    <property type="molecule type" value="Genomic_DNA"/>
</dbReference>
<sequence length="227" mass="25683">MDTAALARLRLRLAQLATGADIQSQIAFLKRLETSKEWLKAFRCHICNDPEALRKDPADREKLIDIRICNFETELTYRFVCSEYPDGEILPTRAEFDEAFDLVHDASLASAAPKHQNASKAVVGQGILQKYCELERKYAELRADSERKFANLENVLDGVLKRHDAAVRREIQRCLRGADPTPTPGRDEGHVTRPRKRLRGEDNLDVEMGSEGFSSDEDAQGNRGAEW</sequence>
<dbReference type="AlphaFoldDB" id="A0A0D7BGX0"/>
<feature type="region of interest" description="Disordered" evidence="1">
    <location>
        <begin position="175"/>
        <end position="227"/>
    </location>
</feature>
<name>A0A0D7BGX0_9AGAR</name>
<evidence type="ECO:0000313" key="3">
    <source>
        <dbReference type="Proteomes" id="UP000054007"/>
    </source>
</evidence>
<dbReference type="Proteomes" id="UP000054007">
    <property type="component" value="Unassembled WGS sequence"/>
</dbReference>
<proteinExistence type="predicted"/>